<evidence type="ECO:0000313" key="1">
    <source>
        <dbReference type="EMBL" id="QIK42024.1"/>
    </source>
</evidence>
<dbReference type="Proteomes" id="UP000500791">
    <property type="component" value="Chromosome"/>
</dbReference>
<name>A0A6G7VPU8_9RHOB</name>
<keyword evidence="2" id="KW-1185">Reference proteome</keyword>
<dbReference type="Pfam" id="PF06620">
    <property type="entry name" value="DUF1150"/>
    <property type="match status" value="1"/>
</dbReference>
<accession>A0A6G7VPU8</accession>
<dbReference type="EMBL" id="CP049811">
    <property type="protein sequence ID" value="QIK42024.1"/>
    <property type="molecule type" value="Genomic_DNA"/>
</dbReference>
<reference evidence="1 2" key="1">
    <citation type="submission" date="2020-03" db="EMBL/GenBank/DDBJ databases">
        <title>Complete genome sequence of Monaibacterium sp. ALG8 with diverse plasmids.</title>
        <authorList>
            <person name="Sun C."/>
        </authorList>
    </citation>
    <scope>NUCLEOTIDE SEQUENCE [LARGE SCALE GENOMIC DNA]</scope>
    <source>
        <strain evidence="1 2">ALG8</strain>
    </source>
</reference>
<gene>
    <name evidence="1" type="ORF">G8E03_05550</name>
</gene>
<evidence type="ECO:0000313" key="2">
    <source>
        <dbReference type="Proteomes" id="UP000500791"/>
    </source>
</evidence>
<sequence>MTERTVYVRQVATADLPQEVRDQIDQATIYAIHTNTGERIALVADRATAFIVARQNEMAPVSVH</sequence>
<proteinExistence type="predicted"/>
<protein>
    <submittedName>
        <fullName evidence="1">DUF1150 family protein</fullName>
    </submittedName>
</protein>
<dbReference type="KEGG" id="mon:G8E03_05550"/>
<dbReference type="AlphaFoldDB" id="A0A6G7VPU8"/>
<dbReference type="InterPro" id="IPR009531">
    <property type="entry name" value="DUF1150"/>
</dbReference>
<organism evidence="1 2">
    <name type="scientific">Pontivivens nitratireducens</name>
    <dbReference type="NCBI Taxonomy" id="2758038"/>
    <lineage>
        <taxon>Bacteria</taxon>
        <taxon>Pseudomonadati</taxon>
        <taxon>Pseudomonadota</taxon>
        <taxon>Alphaproteobacteria</taxon>
        <taxon>Rhodobacterales</taxon>
        <taxon>Paracoccaceae</taxon>
        <taxon>Pontivivens</taxon>
    </lineage>
</organism>